<keyword evidence="13" id="KW-1185">Reference proteome</keyword>
<evidence type="ECO:0000256" key="7">
    <source>
        <dbReference type="ARBA" id="ARBA00023002"/>
    </source>
</evidence>
<keyword evidence="9" id="KW-0503">Monooxygenase</keyword>
<dbReference type="SUPFAM" id="SSF48264">
    <property type="entry name" value="Cytochrome P450"/>
    <property type="match status" value="1"/>
</dbReference>
<dbReference type="GO" id="GO:0016020">
    <property type="term" value="C:membrane"/>
    <property type="evidence" value="ECO:0007669"/>
    <property type="project" value="UniProtKB-SubCell"/>
</dbReference>
<evidence type="ECO:0000256" key="6">
    <source>
        <dbReference type="ARBA" id="ARBA00022723"/>
    </source>
</evidence>
<evidence type="ECO:0000256" key="8">
    <source>
        <dbReference type="ARBA" id="ARBA00023004"/>
    </source>
</evidence>
<dbReference type="GO" id="GO:0016705">
    <property type="term" value="F:oxidoreductase activity, acting on paired donors, with incorporation or reduction of molecular oxygen"/>
    <property type="evidence" value="ECO:0007669"/>
    <property type="project" value="InterPro"/>
</dbReference>
<evidence type="ECO:0000256" key="9">
    <source>
        <dbReference type="ARBA" id="ARBA00023033"/>
    </source>
</evidence>
<dbReference type="STRING" id="1380566.A0A179FIU1"/>
<dbReference type="AlphaFoldDB" id="A0A179FIU1"/>
<feature type="binding site" description="axial binding residue" evidence="10">
    <location>
        <position position="446"/>
    </location>
    <ligand>
        <name>heme</name>
        <dbReference type="ChEBI" id="CHEBI:30413"/>
    </ligand>
    <ligandPart>
        <name>Fe</name>
        <dbReference type="ChEBI" id="CHEBI:18248"/>
    </ligandPart>
</feature>
<dbReference type="InterPro" id="IPR036396">
    <property type="entry name" value="Cyt_P450_sf"/>
</dbReference>
<reference evidence="12 13" key="1">
    <citation type="journal article" date="2016" name="PLoS Pathog.">
        <title>Biosynthesis of antibiotic leucinostatins in bio-control fungus Purpureocillium lilacinum and their inhibition on phytophthora revealed by genome mining.</title>
        <authorList>
            <person name="Wang G."/>
            <person name="Liu Z."/>
            <person name="Lin R."/>
            <person name="Li E."/>
            <person name="Mao Z."/>
            <person name="Ling J."/>
            <person name="Yang Y."/>
            <person name="Yin W.B."/>
            <person name="Xie B."/>
        </authorList>
    </citation>
    <scope>NUCLEOTIDE SEQUENCE [LARGE SCALE GENOMIC DNA]</scope>
    <source>
        <strain evidence="12">170</strain>
    </source>
</reference>
<sequence length="501" mass="57177">MAGVESYTIFSSVLGAVVILISVLSVYWKRPKAFNVPTVGLDEADSSTLKLRYVQEADAILREGYRKFKDSIFQVLTPDGPRLFLPRKYAVDLKPYNRRQASGMKALADRLIGHYTTIDHESDVMLGAIKIDLNRNLGNFVEDVQQEVDWCFNTIFPPCEDWTPIDLQEKLNRVVAQASARIFVGLPLCRSEDWLESSVKFATDVMVGAERLKLWHPWLRPIAQFFVPEINRIKGDHKHAHDLLLPELARRDAEAEMSTKRPYYDTIEWMQKRAKKIGETSFDSKELAKIQMLTATAAIHTTRLAITHTLLDLAARPEYLEPLRQEIREVTKDRQGLLQKQDLTHLKKLDSFMKESMRHSPASVATFQRKALVPIELSNGFNIPSGTIVQCNTNIFDESPAEWGDPNEFDGFRFYKLRSTPEAANKYQFASTSYDSMQFGFGNDACPGRFFASNQIKIILVHILQNYDIKLKEGTGRPRNIMFEVNVLADPTVPVLFKKLV</sequence>
<dbReference type="PRINTS" id="PR00465">
    <property type="entry name" value="EP450IV"/>
</dbReference>
<comment type="subcellular location">
    <subcellularLocation>
        <location evidence="2">Membrane</location>
        <topology evidence="2">Single-pass membrane protein</topology>
    </subcellularLocation>
</comment>
<dbReference type="EMBL" id="LSBJ02000005">
    <property type="protein sequence ID" value="OAQ65496.1"/>
    <property type="molecule type" value="Genomic_DNA"/>
</dbReference>
<comment type="caution">
    <text evidence="12">The sequence shown here is derived from an EMBL/GenBank/DDBJ whole genome shotgun (WGS) entry which is preliminary data.</text>
</comment>
<keyword evidence="7" id="KW-0560">Oxidoreductase</keyword>
<evidence type="ECO:0000313" key="12">
    <source>
        <dbReference type="EMBL" id="OAQ65496.1"/>
    </source>
</evidence>
<evidence type="ECO:0000256" key="5">
    <source>
        <dbReference type="ARBA" id="ARBA00022617"/>
    </source>
</evidence>
<accession>A0A179FIU1</accession>
<evidence type="ECO:0000256" key="3">
    <source>
        <dbReference type="ARBA" id="ARBA00005179"/>
    </source>
</evidence>
<evidence type="ECO:0000256" key="11">
    <source>
        <dbReference type="SAM" id="Phobius"/>
    </source>
</evidence>
<dbReference type="KEGG" id="pchm:VFPPC_10826"/>
<dbReference type="Gene3D" id="1.10.630.10">
    <property type="entry name" value="Cytochrome P450"/>
    <property type="match status" value="1"/>
</dbReference>
<dbReference type="InterPro" id="IPR002403">
    <property type="entry name" value="Cyt_P450_E_grp-IV"/>
</dbReference>
<keyword evidence="11" id="KW-1133">Transmembrane helix</keyword>
<comment type="cofactor">
    <cofactor evidence="1 10">
        <name>heme</name>
        <dbReference type="ChEBI" id="CHEBI:30413"/>
    </cofactor>
</comment>
<keyword evidence="8 10" id="KW-0408">Iron</keyword>
<gene>
    <name evidence="12" type="ORF">VFPPC_10826</name>
</gene>
<dbReference type="GeneID" id="28853127"/>
<feature type="transmembrane region" description="Helical" evidence="11">
    <location>
        <begin position="7"/>
        <end position="28"/>
    </location>
</feature>
<keyword evidence="6 10" id="KW-0479">Metal-binding</keyword>
<evidence type="ECO:0000313" key="13">
    <source>
        <dbReference type="Proteomes" id="UP000078397"/>
    </source>
</evidence>
<evidence type="ECO:0000256" key="4">
    <source>
        <dbReference type="ARBA" id="ARBA00010617"/>
    </source>
</evidence>
<dbReference type="Proteomes" id="UP000078397">
    <property type="component" value="Unassembled WGS sequence"/>
</dbReference>
<dbReference type="Pfam" id="PF00067">
    <property type="entry name" value="p450"/>
    <property type="match status" value="1"/>
</dbReference>
<name>A0A179FIU1_METCM</name>
<protein>
    <submittedName>
        <fullName evidence="12">Cytochrome P450</fullName>
    </submittedName>
</protein>
<dbReference type="GO" id="GO:0005506">
    <property type="term" value="F:iron ion binding"/>
    <property type="evidence" value="ECO:0007669"/>
    <property type="project" value="InterPro"/>
</dbReference>
<comment type="pathway">
    <text evidence="3">Secondary metabolite biosynthesis.</text>
</comment>
<dbReference type="GO" id="GO:0004497">
    <property type="term" value="F:monooxygenase activity"/>
    <property type="evidence" value="ECO:0007669"/>
    <property type="project" value="UniProtKB-KW"/>
</dbReference>
<keyword evidence="11" id="KW-0472">Membrane</keyword>
<proteinExistence type="inferred from homology"/>
<keyword evidence="5 10" id="KW-0349">Heme</keyword>
<comment type="similarity">
    <text evidence="4">Belongs to the cytochrome P450 family.</text>
</comment>
<dbReference type="GO" id="GO:0020037">
    <property type="term" value="F:heme binding"/>
    <property type="evidence" value="ECO:0007669"/>
    <property type="project" value="InterPro"/>
</dbReference>
<dbReference type="OrthoDB" id="1844152at2759"/>
<dbReference type="RefSeq" id="XP_018142810.1">
    <property type="nucleotide sequence ID" value="XM_018289133.1"/>
</dbReference>
<keyword evidence="11" id="KW-0812">Transmembrane</keyword>
<dbReference type="InterPro" id="IPR001128">
    <property type="entry name" value="Cyt_P450"/>
</dbReference>
<dbReference type="PANTHER" id="PTHR46206">
    <property type="entry name" value="CYTOCHROME P450"/>
    <property type="match status" value="1"/>
</dbReference>
<dbReference type="CDD" id="cd11041">
    <property type="entry name" value="CYP503A1-like"/>
    <property type="match status" value="1"/>
</dbReference>
<dbReference type="PANTHER" id="PTHR46206:SF6">
    <property type="entry name" value="CYTOCHROME P450 MONOOXYGENASE AN1598-RELATED"/>
    <property type="match status" value="1"/>
</dbReference>
<evidence type="ECO:0000256" key="1">
    <source>
        <dbReference type="ARBA" id="ARBA00001971"/>
    </source>
</evidence>
<organism evidence="12 13">
    <name type="scientific">Pochonia chlamydosporia 170</name>
    <dbReference type="NCBI Taxonomy" id="1380566"/>
    <lineage>
        <taxon>Eukaryota</taxon>
        <taxon>Fungi</taxon>
        <taxon>Dikarya</taxon>
        <taxon>Ascomycota</taxon>
        <taxon>Pezizomycotina</taxon>
        <taxon>Sordariomycetes</taxon>
        <taxon>Hypocreomycetidae</taxon>
        <taxon>Hypocreales</taxon>
        <taxon>Clavicipitaceae</taxon>
        <taxon>Pochonia</taxon>
    </lineage>
</organism>
<evidence type="ECO:0000256" key="2">
    <source>
        <dbReference type="ARBA" id="ARBA00004167"/>
    </source>
</evidence>
<evidence type="ECO:0000256" key="10">
    <source>
        <dbReference type="PIRSR" id="PIRSR602403-1"/>
    </source>
</evidence>